<organism evidence="1">
    <name type="scientific">marine sediment metagenome</name>
    <dbReference type="NCBI Taxonomy" id="412755"/>
    <lineage>
        <taxon>unclassified sequences</taxon>
        <taxon>metagenomes</taxon>
        <taxon>ecological metagenomes</taxon>
    </lineage>
</organism>
<name>A0A1B6NSU7_9ZZZZ</name>
<comment type="caution">
    <text evidence="1">The sequence shown here is derived from an EMBL/GenBank/DDBJ whole genome shotgun (WGS) entry which is preliminary data.</text>
</comment>
<sequence>MCNGVVGLASFFRCHIPSVSCAFTGSRLIHLATMYSAKCKEEKRRNPFRILSGQTATPMLFRLVRAYM</sequence>
<proteinExistence type="predicted"/>
<dbReference type="EMBL" id="AYSL01001095">
    <property type="protein sequence ID" value="KTF06536.1"/>
    <property type="molecule type" value="Genomic_DNA"/>
</dbReference>
<dbReference type="AlphaFoldDB" id="A0A1B6NSU7"/>
<reference evidence="1" key="1">
    <citation type="submission" date="2013-11" db="EMBL/GenBank/DDBJ databases">
        <title>Microbial diversity, functional groups and degradation webs in Northern and Southern Mediterranean and Red Sea marine crude oil polluted sites.</title>
        <authorList>
            <person name="Daffonchio D."/>
            <person name="Mapelli F."/>
            <person name="Ferrer M."/>
            <person name="Richter M."/>
            <person name="Cherif A."/>
            <person name="Malkawi H.I."/>
            <person name="Yakimov M.M."/>
            <person name="Abdel-Fattah Y.R."/>
            <person name="Blaghen M."/>
            <person name="Golyshin P.N."/>
            <person name="Kalogerakis N."/>
            <person name="Boon N."/>
            <person name="Magagnini M."/>
            <person name="Fava F."/>
        </authorList>
    </citation>
    <scope>NUCLEOTIDE SEQUENCE</scope>
</reference>
<evidence type="ECO:0000313" key="1">
    <source>
        <dbReference type="EMBL" id="KTF06536.1"/>
    </source>
</evidence>
<protein>
    <submittedName>
        <fullName evidence="1">Uncharacterized protein</fullName>
    </submittedName>
</protein>
<accession>A0A1B6NSU7</accession>
<gene>
    <name evidence="1" type="ORF">MGSAQ_001974</name>
</gene>